<feature type="region of interest" description="Disordered" evidence="4">
    <location>
        <begin position="94"/>
        <end position="114"/>
    </location>
</feature>
<proteinExistence type="predicted"/>
<protein>
    <submittedName>
        <fullName evidence="6">Helix-turn-helix transcriptional regulator</fullName>
    </submittedName>
</protein>
<evidence type="ECO:0000256" key="3">
    <source>
        <dbReference type="ARBA" id="ARBA00023163"/>
    </source>
</evidence>
<keyword evidence="2" id="KW-0238">DNA-binding</keyword>
<feature type="non-terminal residue" evidence="6">
    <location>
        <position position="1"/>
    </location>
</feature>
<dbReference type="PANTHER" id="PTHR44688">
    <property type="entry name" value="DNA-BINDING TRANSCRIPTIONAL ACTIVATOR DEVR_DOSR"/>
    <property type="match status" value="1"/>
</dbReference>
<feature type="compositionally biased region" description="Basic and acidic residues" evidence="4">
    <location>
        <begin position="161"/>
        <end position="170"/>
    </location>
</feature>
<keyword evidence="1" id="KW-0805">Transcription regulation</keyword>
<accession>A0ABX1JZJ8</accession>
<organism evidence="6 7">
    <name type="scientific">Cellulomonas septica</name>
    <dbReference type="NCBI Taxonomy" id="285080"/>
    <lineage>
        <taxon>Bacteria</taxon>
        <taxon>Bacillati</taxon>
        <taxon>Actinomycetota</taxon>
        <taxon>Actinomycetes</taxon>
        <taxon>Micrococcales</taxon>
        <taxon>Cellulomonadaceae</taxon>
        <taxon>Cellulomonas</taxon>
    </lineage>
</organism>
<evidence type="ECO:0000256" key="2">
    <source>
        <dbReference type="ARBA" id="ARBA00023125"/>
    </source>
</evidence>
<sequence length="181" mass="19332">DALPISPAARATGARTVAGTIDGPERVRLLEQATDLAASSPARLEHVRCLVDLGAALRRSNRRGDARPPLREALDLADQHGMTLLAGRARDELHVSGARPRRPATTGPGSLTPAEHRVVTLASQGVTNRDIAGQLYVTRRTVETHLTHAFQKLGVRSRAELPDALSEPHRPRPGRAGAAAR</sequence>
<dbReference type="PROSITE" id="PS00622">
    <property type="entry name" value="HTH_LUXR_1"/>
    <property type="match status" value="1"/>
</dbReference>
<keyword evidence="7" id="KW-1185">Reference proteome</keyword>
<dbReference type="EMBL" id="JAAXOY010000206">
    <property type="protein sequence ID" value="NKY39760.1"/>
    <property type="molecule type" value="Genomic_DNA"/>
</dbReference>
<evidence type="ECO:0000256" key="1">
    <source>
        <dbReference type="ARBA" id="ARBA00023015"/>
    </source>
</evidence>
<dbReference type="Proteomes" id="UP000777774">
    <property type="component" value="Unassembled WGS sequence"/>
</dbReference>
<keyword evidence="3" id="KW-0804">Transcription</keyword>
<feature type="region of interest" description="Disordered" evidence="4">
    <location>
        <begin position="161"/>
        <end position="181"/>
    </location>
</feature>
<gene>
    <name evidence="6" type="ORF">HGA02_09530</name>
</gene>
<comment type="caution">
    <text evidence="6">The sequence shown here is derived from an EMBL/GenBank/DDBJ whole genome shotgun (WGS) entry which is preliminary data.</text>
</comment>
<dbReference type="Pfam" id="PF00196">
    <property type="entry name" value="GerE"/>
    <property type="match status" value="1"/>
</dbReference>
<name>A0ABX1JZJ8_9CELL</name>
<dbReference type="SMART" id="SM00421">
    <property type="entry name" value="HTH_LUXR"/>
    <property type="match status" value="1"/>
</dbReference>
<evidence type="ECO:0000256" key="4">
    <source>
        <dbReference type="SAM" id="MobiDB-lite"/>
    </source>
</evidence>
<dbReference type="PRINTS" id="PR00038">
    <property type="entry name" value="HTHLUXR"/>
</dbReference>
<dbReference type="PROSITE" id="PS50043">
    <property type="entry name" value="HTH_LUXR_2"/>
    <property type="match status" value="1"/>
</dbReference>
<dbReference type="Gene3D" id="1.10.10.10">
    <property type="entry name" value="Winged helix-like DNA-binding domain superfamily/Winged helix DNA-binding domain"/>
    <property type="match status" value="1"/>
</dbReference>
<dbReference type="InterPro" id="IPR000792">
    <property type="entry name" value="Tscrpt_reg_LuxR_C"/>
</dbReference>
<dbReference type="InterPro" id="IPR036388">
    <property type="entry name" value="WH-like_DNA-bd_sf"/>
</dbReference>
<dbReference type="CDD" id="cd06170">
    <property type="entry name" value="LuxR_C_like"/>
    <property type="match status" value="1"/>
</dbReference>
<dbReference type="PANTHER" id="PTHR44688:SF16">
    <property type="entry name" value="DNA-BINDING TRANSCRIPTIONAL ACTIVATOR DEVR_DOSR"/>
    <property type="match status" value="1"/>
</dbReference>
<reference evidence="6 7" key="1">
    <citation type="submission" date="2020-04" db="EMBL/GenBank/DDBJ databases">
        <title>MicrobeNet Type strains.</title>
        <authorList>
            <person name="Nicholson A.C."/>
        </authorList>
    </citation>
    <scope>NUCLEOTIDE SEQUENCE [LARGE SCALE GENOMIC DNA]</scope>
    <source>
        <strain evidence="6 7">ATCC BAA-787</strain>
    </source>
</reference>
<evidence type="ECO:0000313" key="7">
    <source>
        <dbReference type="Proteomes" id="UP000777774"/>
    </source>
</evidence>
<dbReference type="RefSeq" id="WP_168678809.1">
    <property type="nucleotide sequence ID" value="NZ_JAAXOY010000206.1"/>
</dbReference>
<dbReference type="InterPro" id="IPR016032">
    <property type="entry name" value="Sig_transdc_resp-reg_C-effctor"/>
</dbReference>
<evidence type="ECO:0000313" key="6">
    <source>
        <dbReference type="EMBL" id="NKY39760.1"/>
    </source>
</evidence>
<evidence type="ECO:0000259" key="5">
    <source>
        <dbReference type="PROSITE" id="PS50043"/>
    </source>
</evidence>
<feature type="domain" description="HTH luxR-type" evidence="5">
    <location>
        <begin position="104"/>
        <end position="169"/>
    </location>
</feature>
<dbReference type="SUPFAM" id="SSF46894">
    <property type="entry name" value="C-terminal effector domain of the bipartite response regulators"/>
    <property type="match status" value="1"/>
</dbReference>